<feature type="transmembrane region" description="Helical" evidence="3">
    <location>
        <begin position="452"/>
        <end position="476"/>
    </location>
</feature>
<evidence type="ECO:0000313" key="5">
    <source>
        <dbReference type="Proteomes" id="UP000653578"/>
    </source>
</evidence>
<comment type="caution">
    <text evidence="4">The sequence shown here is derived from an EMBL/GenBank/DDBJ whole genome shotgun (WGS) entry which is preliminary data.</text>
</comment>
<protein>
    <submittedName>
        <fullName evidence="4">Spore germination protein</fullName>
    </submittedName>
</protein>
<keyword evidence="5" id="KW-1185">Reference proteome</keyword>
<gene>
    <name evidence="4" type="ORF">GC096_23060</name>
</gene>
<dbReference type="Pfam" id="PF03323">
    <property type="entry name" value="GerA"/>
    <property type="match status" value="1"/>
</dbReference>
<keyword evidence="3" id="KW-0812">Transmembrane</keyword>
<evidence type="ECO:0000256" key="1">
    <source>
        <dbReference type="ARBA" id="ARBA00005278"/>
    </source>
</evidence>
<proteinExistence type="inferred from homology"/>
<dbReference type="EMBL" id="WHNY01000066">
    <property type="protein sequence ID" value="NOU66932.1"/>
    <property type="molecule type" value="Genomic_DNA"/>
</dbReference>
<dbReference type="PANTHER" id="PTHR22550">
    <property type="entry name" value="SPORE GERMINATION PROTEIN"/>
    <property type="match status" value="1"/>
</dbReference>
<feature type="transmembrane region" description="Helical" evidence="3">
    <location>
        <begin position="392"/>
        <end position="411"/>
    </location>
</feature>
<comment type="similarity">
    <text evidence="1">Belongs to the GerABKA family.</text>
</comment>
<sequence>MLKRWADSVSLLGKLLKKSASSASPDLLTAAVELQEQSSEQLSGSLESNLSLIKDATQNPSDLIVRELLLQNEDGLKIRAAVLYIDGLAEKDIVHQCVILPLMQMDHNVQVTLTHIEKFVITASGIKRVSTLKESIKGLLYSSTLVLLDGVAETLLITSEGWEHRFVSNPTSEPIIRGPQDAFNEVLRTNTALIRRKIKDPQLVLFPIQIGTRTLTDGAIAYLQDVANPNIVNEVKRRLAKIETEGILDSGQLEDYLKDSPYSPFPQLNSTERVDKASAAILEGKVVVLVDGTPFALTMPITFTEFLLATEDYYTNFWAATMLRWVRFLAMLMALTLPSIYIAITTFHQEMLPTELMLAIASNRSGIPFPAFSEALIMEISLELLREASLRLPGTMGQTVGIVGALVIGQAAVQANIVGPVLTIIVSFTAIGAFAIPNYNASLTIRLLRFPIMMLAAVLGIFGIVFGTSMILIHMIHLRSFGVNYLAALTPQSLQDVDDSIVLKKPAFSLKYRPSFLGLRGKNRK</sequence>
<evidence type="ECO:0000313" key="4">
    <source>
        <dbReference type="EMBL" id="NOU66932.1"/>
    </source>
</evidence>
<dbReference type="PANTHER" id="PTHR22550:SF5">
    <property type="entry name" value="LEUCINE ZIPPER PROTEIN 4"/>
    <property type="match status" value="1"/>
</dbReference>
<organism evidence="4 5">
    <name type="scientific">Paenibacillus plantarum</name>
    <dbReference type="NCBI Taxonomy" id="2654975"/>
    <lineage>
        <taxon>Bacteria</taxon>
        <taxon>Bacillati</taxon>
        <taxon>Bacillota</taxon>
        <taxon>Bacilli</taxon>
        <taxon>Bacillales</taxon>
        <taxon>Paenibacillaceae</taxon>
        <taxon>Paenibacillus</taxon>
    </lineage>
</organism>
<feature type="transmembrane region" description="Helical" evidence="3">
    <location>
        <begin position="417"/>
        <end position="440"/>
    </location>
</feature>
<evidence type="ECO:0000256" key="2">
    <source>
        <dbReference type="ARBA" id="ARBA00023136"/>
    </source>
</evidence>
<keyword evidence="3" id="KW-1133">Transmembrane helix</keyword>
<dbReference type="InterPro" id="IPR050768">
    <property type="entry name" value="UPF0353/GerABKA_families"/>
</dbReference>
<dbReference type="InterPro" id="IPR004995">
    <property type="entry name" value="Spore_Ger"/>
</dbReference>
<dbReference type="PIRSF" id="PIRSF005690">
    <property type="entry name" value="GerBA"/>
    <property type="match status" value="1"/>
</dbReference>
<evidence type="ECO:0000256" key="3">
    <source>
        <dbReference type="SAM" id="Phobius"/>
    </source>
</evidence>
<accession>A0ABX1XEV7</accession>
<name>A0ABX1XEV7_9BACL</name>
<reference evidence="4 5" key="1">
    <citation type="submission" date="2019-10" db="EMBL/GenBank/DDBJ databases">
        <title>Description of Paenibacillus humi sp. nov.</title>
        <authorList>
            <person name="Carlier A."/>
            <person name="Qi S."/>
        </authorList>
    </citation>
    <scope>NUCLEOTIDE SEQUENCE [LARGE SCALE GENOMIC DNA]</scope>
    <source>
        <strain evidence="4 5">LMG 31461</strain>
    </source>
</reference>
<feature type="transmembrane region" description="Helical" evidence="3">
    <location>
        <begin position="328"/>
        <end position="347"/>
    </location>
</feature>
<dbReference type="Proteomes" id="UP000653578">
    <property type="component" value="Unassembled WGS sequence"/>
</dbReference>
<keyword evidence="2 3" id="KW-0472">Membrane</keyword>